<dbReference type="Proteomes" id="UP000811609">
    <property type="component" value="Chromosome 3"/>
</dbReference>
<reference evidence="1" key="1">
    <citation type="submission" date="2020-12" db="EMBL/GenBank/DDBJ databases">
        <title>WGS assembly of Carya illinoinensis cv. Pawnee.</title>
        <authorList>
            <person name="Platts A."/>
            <person name="Shu S."/>
            <person name="Wright S."/>
            <person name="Barry K."/>
            <person name="Edger P."/>
            <person name="Pires J.C."/>
            <person name="Schmutz J."/>
        </authorList>
    </citation>
    <scope>NUCLEOTIDE SEQUENCE</scope>
    <source>
        <tissue evidence="1">Leaf</tissue>
    </source>
</reference>
<organism evidence="1 2">
    <name type="scientific">Carya illinoinensis</name>
    <name type="common">Pecan</name>
    <dbReference type="NCBI Taxonomy" id="32201"/>
    <lineage>
        <taxon>Eukaryota</taxon>
        <taxon>Viridiplantae</taxon>
        <taxon>Streptophyta</taxon>
        <taxon>Embryophyta</taxon>
        <taxon>Tracheophyta</taxon>
        <taxon>Spermatophyta</taxon>
        <taxon>Magnoliopsida</taxon>
        <taxon>eudicotyledons</taxon>
        <taxon>Gunneridae</taxon>
        <taxon>Pentapetalae</taxon>
        <taxon>rosids</taxon>
        <taxon>fabids</taxon>
        <taxon>Fagales</taxon>
        <taxon>Juglandaceae</taxon>
        <taxon>Carya</taxon>
    </lineage>
</organism>
<comment type="caution">
    <text evidence="1">The sequence shown here is derived from an EMBL/GenBank/DDBJ whole genome shotgun (WGS) entry which is preliminary data.</text>
</comment>
<gene>
    <name evidence="1" type="ORF">CIPAW_03G193700</name>
</gene>
<dbReference type="AlphaFoldDB" id="A0A8T1R4Q3"/>
<protein>
    <submittedName>
        <fullName evidence="1">Uncharacterized protein</fullName>
    </submittedName>
</protein>
<keyword evidence="2" id="KW-1185">Reference proteome</keyword>
<sequence length="136" mass="15913">MKMAERFPSYFQVETQTKMAEEIGQSSSLRIFSSFFKIYFLIKKLPPCHLSAPIVMYLAELHVSMETSDRLQVEHVKQFLFVYICCLSLYDFKTQTLLLLYRVSRFTSTEGPDLSKLLPLSILVKSPFHRPSISFW</sequence>
<dbReference type="EMBL" id="CM031811">
    <property type="protein sequence ID" value="KAG6661705.1"/>
    <property type="molecule type" value="Genomic_DNA"/>
</dbReference>
<accession>A0A8T1R4Q3</accession>
<proteinExistence type="predicted"/>
<evidence type="ECO:0000313" key="1">
    <source>
        <dbReference type="EMBL" id="KAG6661705.1"/>
    </source>
</evidence>
<name>A0A8T1R4Q3_CARIL</name>
<evidence type="ECO:0000313" key="2">
    <source>
        <dbReference type="Proteomes" id="UP000811609"/>
    </source>
</evidence>